<evidence type="ECO:0008006" key="5">
    <source>
        <dbReference type="Google" id="ProtNLM"/>
    </source>
</evidence>
<keyword evidence="4" id="KW-1185">Reference proteome</keyword>
<dbReference type="InterPro" id="IPR040336">
    <property type="entry name" value="At1g61900-like"/>
</dbReference>
<evidence type="ECO:0000313" key="4">
    <source>
        <dbReference type="Proteomes" id="UP001153076"/>
    </source>
</evidence>
<evidence type="ECO:0000259" key="1">
    <source>
        <dbReference type="Pfam" id="PF19160"/>
    </source>
</evidence>
<organism evidence="3 4">
    <name type="scientific">Carnegiea gigantea</name>
    <dbReference type="NCBI Taxonomy" id="171969"/>
    <lineage>
        <taxon>Eukaryota</taxon>
        <taxon>Viridiplantae</taxon>
        <taxon>Streptophyta</taxon>
        <taxon>Embryophyta</taxon>
        <taxon>Tracheophyta</taxon>
        <taxon>Spermatophyta</taxon>
        <taxon>Magnoliopsida</taxon>
        <taxon>eudicotyledons</taxon>
        <taxon>Gunneridae</taxon>
        <taxon>Pentapetalae</taxon>
        <taxon>Caryophyllales</taxon>
        <taxon>Cactineae</taxon>
        <taxon>Cactaceae</taxon>
        <taxon>Cactoideae</taxon>
        <taxon>Echinocereeae</taxon>
        <taxon>Carnegiea</taxon>
    </lineage>
</organism>
<dbReference type="Proteomes" id="UP001153076">
    <property type="component" value="Unassembled WGS sequence"/>
</dbReference>
<dbReference type="OrthoDB" id="1906601at2759"/>
<dbReference type="InterPro" id="IPR059003">
    <property type="entry name" value="At1g61900_C"/>
</dbReference>
<gene>
    <name evidence="3" type="ORF">Cgig2_024458</name>
</gene>
<sequence length="510" mass="54645">MVSGIMDCRRAVNRLKGTLCQRFLLFAIWLSTIEDVAALRVLSEQNHLPTHNVHAKSPGTGLVEPIQISPSVIPHYPIPSESLPSPLYPTFPVTYEPVLTGKCPGNFSAIANIIQRTAADCSQPFAPLVGNVICCPQFGSLLHIFQGYACSGSDKLVLQDDRANDCFSDIISILASRGANSTIPMLCSVKPSNLTGGSCPVKDVNSFEKIVNTSQLLDACSAVDPLKECCRPVCQPAIADAALQLSSGQLMASDSKDIVGGAINFDTVNDCKGVVYSWLSRKLSADDANITFRRLSSCKVNKVCPLEFRQPSDVVKACRNRVAPSPSCCSSLNNYIAGIQKQMLITNKQAIICAITFASMLQKAGVMTNVYELCDVDLKDFSLQGTKNNASLVGCLLRSLPADVIVDNATGYSFTCDLNDNIGAPWPSSSSMSSFSLCAPEMSLPALPTSKKSGTSDHIAKPKSHLGRLWEVINSSVYQTCSLKKQAGMKFPYGIAHAVGHAVNGVIVLL</sequence>
<protein>
    <recommendedName>
        <fullName evidence="5">SPARK domain-containing protein</fullName>
    </recommendedName>
</protein>
<feature type="domain" description="SPARK" evidence="1">
    <location>
        <begin position="100"/>
        <end position="249"/>
    </location>
</feature>
<evidence type="ECO:0000259" key="2">
    <source>
        <dbReference type="Pfam" id="PF26584"/>
    </source>
</evidence>
<accession>A0A9Q1KL50</accession>
<dbReference type="PANTHER" id="PTHR33831">
    <property type="entry name" value="GPI-ANCHORED PROTEIN"/>
    <property type="match status" value="1"/>
</dbReference>
<dbReference type="GO" id="GO:0005886">
    <property type="term" value="C:plasma membrane"/>
    <property type="evidence" value="ECO:0007669"/>
    <property type="project" value="TreeGrafter"/>
</dbReference>
<feature type="domain" description="At1g61900-like C-terminal" evidence="2">
    <location>
        <begin position="302"/>
        <end position="375"/>
    </location>
</feature>
<dbReference type="Pfam" id="PF26584">
    <property type="entry name" value="At1g61900"/>
    <property type="match status" value="1"/>
</dbReference>
<dbReference type="InterPro" id="IPR043891">
    <property type="entry name" value="SPARK"/>
</dbReference>
<proteinExistence type="predicted"/>
<dbReference type="PANTHER" id="PTHR33831:SF4">
    <property type="entry name" value="GPI-ANCHORED PROTEIN"/>
    <property type="match status" value="1"/>
</dbReference>
<dbReference type="Pfam" id="PF19160">
    <property type="entry name" value="SPARK"/>
    <property type="match status" value="1"/>
</dbReference>
<dbReference type="AlphaFoldDB" id="A0A9Q1KL50"/>
<name>A0A9Q1KL50_9CARY</name>
<reference evidence="3" key="1">
    <citation type="submission" date="2022-04" db="EMBL/GenBank/DDBJ databases">
        <title>Carnegiea gigantea Genome sequencing and assembly v2.</title>
        <authorList>
            <person name="Copetti D."/>
            <person name="Sanderson M.J."/>
            <person name="Burquez A."/>
            <person name="Wojciechowski M.F."/>
        </authorList>
    </citation>
    <scope>NUCLEOTIDE SEQUENCE</scope>
    <source>
        <strain evidence="3">SGP5-SGP5p</strain>
        <tissue evidence="3">Aerial part</tissue>
    </source>
</reference>
<comment type="caution">
    <text evidence="3">The sequence shown here is derived from an EMBL/GenBank/DDBJ whole genome shotgun (WGS) entry which is preliminary data.</text>
</comment>
<dbReference type="EMBL" id="JAKOGI010000079">
    <property type="protein sequence ID" value="KAJ8445252.1"/>
    <property type="molecule type" value="Genomic_DNA"/>
</dbReference>
<evidence type="ECO:0000313" key="3">
    <source>
        <dbReference type="EMBL" id="KAJ8445252.1"/>
    </source>
</evidence>